<dbReference type="InterPro" id="IPR012677">
    <property type="entry name" value="Nucleotide-bd_a/b_plait_sf"/>
</dbReference>
<dbReference type="PANTHER" id="PTHR37200:SF1">
    <property type="entry name" value="RNA-BINDING (RRM_RBD_RNP MOTIFS) FAMILY PROTEIN"/>
    <property type="match status" value="1"/>
</dbReference>
<sequence length="435" mass="49063">MHGVGRLPPPPPLPLCVTPTTTNNTSIFLSFLSHFQPYKKHPFICQNIHHNNNYAAFFVMKSSGFCLFAQKKRQNSVLSKTEVQREDFDDGFEVNEDEFDEFDDDLDDIDDDDDEIDEDEELMVPFHKMDAWLKRKPKGFGEGKVYDTSIEDKLLEELEKIREAQLANVDKLKNIAKVNETQKELKKEVKVSEVAPGCIRVRINNLPKKKNIHRDLKSAFEGLHGVANILPAVSGTKKTRDPVCKGFAFVDFKSLDDADRFVQAFSGQNIAFGKTEKTIKCEILRPSDARNEASIQDEYDNVSESSVTILEKKGNQVDEIVKHSPEIDASEDDDFDESDGDDIVGNFKLSNSLGQSKIESVESRLLKQSSDLPSTKQKEKKVSKKKPAVQKNSDSATKLKVPGSAKRLKVHEKAKLADVYSRYGVRQEAMASKEM</sequence>
<dbReference type="CDD" id="cd00590">
    <property type="entry name" value="RRM_SF"/>
    <property type="match status" value="1"/>
</dbReference>
<keyword evidence="5" id="KW-1185">Reference proteome</keyword>
<dbReference type="SUPFAM" id="SSF54928">
    <property type="entry name" value="RNA-binding domain, RBD"/>
    <property type="match status" value="1"/>
</dbReference>
<dbReference type="Proteomes" id="UP001443914">
    <property type="component" value="Unassembled WGS sequence"/>
</dbReference>
<proteinExistence type="predicted"/>
<evidence type="ECO:0000256" key="1">
    <source>
        <dbReference type="PROSITE-ProRule" id="PRU00176"/>
    </source>
</evidence>
<comment type="caution">
    <text evidence="4">The sequence shown here is derived from an EMBL/GenBank/DDBJ whole genome shotgun (WGS) entry which is preliminary data.</text>
</comment>
<feature type="region of interest" description="Disordered" evidence="2">
    <location>
        <begin position="368"/>
        <end position="406"/>
    </location>
</feature>
<dbReference type="EMBL" id="JBDFQZ010000014">
    <property type="protein sequence ID" value="KAK9664499.1"/>
    <property type="molecule type" value="Genomic_DNA"/>
</dbReference>
<dbReference type="PANTHER" id="PTHR37200">
    <property type="entry name" value="RNA-BINDING (RRM/RBD/RNP MOTIFS) FAMILY PROTEIN"/>
    <property type="match status" value="1"/>
</dbReference>
<evidence type="ECO:0000259" key="3">
    <source>
        <dbReference type="PROSITE" id="PS50102"/>
    </source>
</evidence>
<dbReference type="AlphaFoldDB" id="A0AAW1GL40"/>
<dbReference type="Pfam" id="PF00076">
    <property type="entry name" value="RRM_1"/>
    <property type="match status" value="1"/>
</dbReference>
<evidence type="ECO:0000313" key="4">
    <source>
        <dbReference type="EMBL" id="KAK9664499.1"/>
    </source>
</evidence>
<reference evidence="4" key="1">
    <citation type="submission" date="2024-03" db="EMBL/GenBank/DDBJ databases">
        <title>WGS assembly of Saponaria officinalis var. Norfolk2.</title>
        <authorList>
            <person name="Jenkins J."/>
            <person name="Shu S."/>
            <person name="Grimwood J."/>
            <person name="Barry K."/>
            <person name="Goodstein D."/>
            <person name="Schmutz J."/>
            <person name="Leebens-Mack J."/>
            <person name="Osbourn A."/>
        </authorList>
    </citation>
    <scope>NUCLEOTIDE SEQUENCE [LARGE SCALE GENOMIC DNA]</scope>
    <source>
        <strain evidence="4">JIC</strain>
    </source>
</reference>
<name>A0AAW1GL40_SAPOF</name>
<gene>
    <name evidence="4" type="ORF">RND81_14G046800</name>
</gene>
<protein>
    <recommendedName>
        <fullName evidence="3">RRM domain-containing protein</fullName>
    </recommendedName>
</protein>
<dbReference type="PROSITE" id="PS50102">
    <property type="entry name" value="RRM"/>
    <property type="match status" value="1"/>
</dbReference>
<keyword evidence="1" id="KW-0694">RNA-binding</keyword>
<dbReference type="GO" id="GO:0003723">
    <property type="term" value="F:RNA binding"/>
    <property type="evidence" value="ECO:0007669"/>
    <property type="project" value="UniProtKB-UniRule"/>
</dbReference>
<evidence type="ECO:0000313" key="5">
    <source>
        <dbReference type="Proteomes" id="UP001443914"/>
    </source>
</evidence>
<organism evidence="4 5">
    <name type="scientific">Saponaria officinalis</name>
    <name type="common">Common soapwort</name>
    <name type="synonym">Lychnis saponaria</name>
    <dbReference type="NCBI Taxonomy" id="3572"/>
    <lineage>
        <taxon>Eukaryota</taxon>
        <taxon>Viridiplantae</taxon>
        <taxon>Streptophyta</taxon>
        <taxon>Embryophyta</taxon>
        <taxon>Tracheophyta</taxon>
        <taxon>Spermatophyta</taxon>
        <taxon>Magnoliopsida</taxon>
        <taxon>eudicotyledons</taxon>
        <taxon>Gunneridae</taxon>
        <taxon>Pentapetalae</taxon>
        <taxon>Caryophyllales</taxon>
        <taxon>Caryophyllaceae</taxon>
        <taxon>Caryophylleae</taxon>
        <taxon>Saponaria</taxon>
    </lineage>
</organism>
<accession>A0AAW1GL40</accession>
<dbReference type="InterPro" id="IPR035979">
    <property type="entry name" value="RBD_domain_sf"/>
</dbReference>
<evidence type="ECO:0000256" key="2">
    <source>
        <dbReference type="SAM" id="MobiDB-lite"/>
    </source>
</evidence>
<dbReference type="Gene3D" id="3.30.70.330">
    <property type="match status" value="1"/>
</dbReference>
<feature type="domain" description="RRM" evidence="3">
    <location>
        <begin position="199"/>
        <end position="286"/>
    </location>
</feature>
<dbReference type="InterPro" id="IPR000504">
    <property type="entry name" value="RRM_dom"/>
</dbReference>
<dbReference type="SMART" id="SM00360">
    <property type="entry name" value="RRM"/>
    <property type="match status" value="1"/>
</dbReference>
<feature type="compositionally biased region" description="Basic residues" evidence="2">
    <location>
        <begin position="378"/>
        <end position="388"/>
    </location>
</feature>